<sequence>MTPEDIFQALGIIESNHISAPLLEALEAYRTNKAQKSGEAKKRKAEKKAAMASGSTDSFTIALSEELRLKTPESES</sequence>
<keyword evidence="3" id="KW-1185">Reference proteome</keyword>
<evidence type="ECO:0000256" key="1">
    <source>
        <dbReference type="SAM" id="MobiDB-lite"/>
    </source>
</evidence>
<gene>
    <name evidence="2" type="ORF">KIN20_013358</name>
</gene>
<reference evidence="2" key="1">
    <citation type="submission" date="2021-06" db="EMBL/GenBank/DDBJ databases">
        <title>Parelaphostrongylus tenuis whole genome reference sequence.</title>
        <authorList>
            <person name="Garwood T.J."/>
            <person name="Larsen P.A."/>
            <person name="Fountain-Jones N.M."/>
            <person name="Garbe J.R."/>
            <person name="Macchietto M.G."/>
            <person name="Kania S.A."/>
            <person name="Gerhold R.W."/>
            <person name="Richards J.E."/>
            <person name="Wolf T.M."/>
        </authorList>
    </citation>
    <scope>NUCLEOTIDE SEQUENCE</scope>
    <source>
        <strain evidence="2">MNPRO001-30</strain>
        <tissue evidence="2">Meninges</tissue>
    </source>
</reference>
<name>A0AAD5MFF4_PARTN</name>
<dbReference type="Proteomes" id="UP001196413">
    <property type="component" value="Unassembled WGS sequence"/>
</dbReference>
<proteinExistence type="predicted"/>
<dbReference type="InterPro" id="IPR009072">
    <property type="entry name" value="Histone-fold"/>
</dbReference>
<dbReference type="GO" id="GO:0046982">
    <property type="term" value="F:protein heterodimerization activity"/>
    <property type="evidence" value="ECO:0007669"/>
    <property type="project" value="InterPro"/>
</dbReference>
<comment type="caution">
    <text evidence="2">The sequence shown here is derived from an EMBL/GenBank/DDBJ whole genome shotgun (WGS) entry which is preliminary data.</text>
</comment>
<accession>A0AAD5MFF4</accession>
<evidence type="ECO:0000313" key="2">
    <source>
        <dbReference type="EMBL" id="KAJ1355808.1"/>
    </source>
</evidence>
<dbReference type="AlphaFoldDB" id="A0AAD5MFF4"/>
<feature type="region of interest" description="Disordered" evidence="1">
    <location>
        <begin position="33"/>
        <end position="52"/>
    </location>
</feature>
<organism evidence="2 3">
    <name type="scientific">Parelaphostrongylus tenuis</name>
    <name type="common">Meningeal worm</name>
    <dbReference type="NCBI Taxonomy" id="148309"/>
    <lineage>
        <taxon>Eukaryota</taxon>
        <taxon>Metazoa</taxon>
        <taxon>Ecdysozoa</taxon>
        <taxon>Nematoda</taxon>
        <taxon>Chromadorea</taxon>
        <taxon>Rhabditida</taxon>
        <taxon>Rhabditina</taxon>
        <taxon>Rhabditomorpha</taxon>
        <taxon>Strongyloidea</taxon>
        <taxon>Metastrongylidae</taxon>
        <taxon>Parelaphostrongylus</taxon>
    </lineage>
</organism>
<evidence type="ECO:0000313" key="3">
    <source>
        <dbReference type="Proteomes" id="UP001196413"/>
    </source>
</evidence>
<dbReference type="Gene3D" id="1.10.20.10">
    <property type="entry name" value="Histone, subunit A"/>
    <property type="match status" value="1"/>
</dbReference>
<dbReference type="EMBL" id="JAHQIW010002603">
    <property type="protein sequence ID" value="KAJ1355808.1"/>
    <property type="molecule type" value="Genomic_DNA"/>
</dbReference>
<protein>
    <submittedName>
        <fullName evidence="2">Uncharacterized protein</fullName>
    </submittedName>
</protein>